<reference evidence="8 9" key="1">
    <citation type="submission" date="2011-08" db="EMBL/GenBank/DDBJ databases">
        <title>Complete sequence of Caldicellulosiruptor lactoaceticus 6A.</title>
        <authorList>
            <consortium name="US DOE Joint Genome Institute"/>
            <person name="Lucas S."/>
            <person name="Han J."/>
            <person name="Lapidus A."/>
            <person name="Cheng J.-F."/>
            <person name="Goodwin L."/>
            <person name="Pitluck S."/>
            <person name="Peters L."/>
            <person name="Davenport K."/>
            <person name="Detter J.C."/>
            <person name="Han C."/>
            <person name="Tapia R."/>
            <person name="Land M."/>
            <person name="Hauser L."/>
            <person name="Kyrpides N."/>
            <person name="Ivanova N."/>
            <person name="Ovchinnikova G."/>
            <person name="Pagani I."/>
            <person name="Blumer-Schuette S.E."/>
            <person name="Kelly R.M."/>
            <person name="Woyke T."/>
        </authorList>
    </citation>
    <scope>NUCLEOTIDE SEQUENCE [LARGE SCALE GENOMIC DNA]</scope>
    <source>
        <strain evidence="8 9">6A</strain>
    </source>
</reference>
<dbReference type="GO" id="GO:0004519">
    <property type="term" value="F:endonuclease activity"/>
    <property type="evidence" value="ECO:0007669"/>
    <property type="project" value="UniProtKB-KW"/>
</dbReference>
<gene>
    <name evidence="8" type="ORF">Calla_2427</name>
</gene>
<keyword evidence="4" id="KW-0255">Endonuclease</keyword>
<keyword evidence="5" id="KW-0378">Hydrolase</keyword>
<evidence type="ECO:0000256" key="1">
    <source>
        <dbReference type="ARBA" id="ARBA00006620"/>
    </source>
</evidence>
<comment type="similarity">
    <text evidence="1">Belongs to the HicA mRNA interferase family.</text>
</comment>
<evidence type="ECO:0000313" key="8">
    <source>
        <dbReference type="EMBL" id="AEM74953.1"/>
    </source>
</evidence>
<evidence type="ECO:0000256" key="3">
    <source>
        <dbReference type="ARBA" id="ARBA00022722"/>
    </source>
</evidence>
<keyword evidence="3" id="KW-0540">Nuclease</keyword>
<organism evidence="8 9">
    <name type="scientific">Caldicellulosiruptor acetigenus 6A</name>
    <dbReference type="NCBI Taxonomy" id="632516"/>
    <lineage>
        <taxon>Bacteria</taxon>
        <taxon>Bacillati</taxon>
        <taxon>Bacillota</taxon>
        <taxon>Bacillota incertae sedis</taxon>
        <taxon>Caldicellulosiruptorales</taxon>
        <taxon>Caldicellulosiruptoraceae</taxon>
        <taxon>Caldicellulosiruptor</taxon>
    </lineage>
</organism>
<evidence type="ECO:0000256" key="5">
    <source>
        <dbReference type="ARBA" id="ARBA00022801"/>
    </source>
</evidence>
<dbReference type="InterPro" id="IPR012933">
    <property type="entry name" value="HicA_mRNA_interferase"/>
</dbReference>
<sequence length="90" mass="10272">MSHIEKLLKNLEENPKHVSFTDLDKILKYFGFERREPKGGSSHVTYSHPLLTEILTIPKGSKHVKPIYAKKALKLINELKNNFGSDKNGL</sequence>
<proteinExistence type="inferred from homology"/>
<keyword evidence="2" id="KW-1277">Toxin-antitoxin system</keyword>
<dbReference type="SUPFAM" id="SSF54786">
    <property type="entry name" value="YcfA/nrd intein domain"/>
    <property type="match status" value="1"/>
</dbReference>
<keyword evidence="7" id="KW-0346">Stress response</keyword>
<keyword evidence="6" id="KW-0694">RNA-binding</keyword>
<protein>
    <submittedName>
        <fullName evidence="8">YcfA family protein</fullName>
    </submittedName>
</protein>
<name>G2PYN4_9FIRM</name>
<dbReference type="KEGG" id="clc:Calla_2427"/>
<dbReference type="Proteomes" id="UP000009257">
    <property type="component" value="Chromosome"/>
</dbReference>
<dbReference type="EMBL" id="CP003001">
    <property type="protein sequence ID" value="AEM74953.1"/>
    <property type="molecule type" value="Genomic_DNA"/>
</dbReference>
<evidence type="ECO:0000256" key="2">
    <source>
        <dbReference type="ARBA" id="ARBA00022649"/>
    </source>
</evidence>
<dbReference type="GO" id="GO:0016787">
    <property type="term" value="F:hydrolase activity"/>
    <property type="evidence" value="ECO:0007669"/>
    <property type="project" value="UniProtKB-KW"/>
</dbReference>
<dbReference type="Gene3D" id="3.30.920.30">
    <property type="entry name" value="Hypothetical protein"/>
    <property type="match status" value="1"/>
</dbReference>
<dbReference type="HOGENOM" id="CLU_164851_1_1_9"/>
<evidence type="ECO:0000256" key="6">
    <source>
        <dbReference type="ARBA" id="ARBA00022884"/>
    </source>
</evidence>
<dbReference type="InterPro" id="IPR038570">
    <property type="entry name" value="HicA_sf"/>
</dbReference>
<evidence type="ECO:0000256" key="4">
    <source>
        <dbReference type="ARBA" id="ARBA00022759"/>
    </source>
</evidence>
<evidence type="ECO:0000313" key="9">
    <source>
        <dbReference type="Proteomes" id="UP000009257"/>
    </source>
</evidence>
<evidence type="ECO:0000256" key="7">
    <source>
        <dbReference type="ARBA" id="ARBA00023016"/>
    </source>
</evidence>
<dbReference type="AlphaFoldDB" id="G2PYN4"/>
<dbReference type="Pfam" id="PF07927">
    <property type="entry name" value="HicA_toxin"/>
    <property type="match status" value="1"/>
</dbReference>
<accession>G2PYN4</accession>
<dbReference type="GO" id="GO:0003729">
    <property type="term" value="F:mRNA binding"/>
    <property type="evidence" value="ECO:0007669"/>
    <property type="project" value="InterPro"/>
</dbReference>